<keyword evidence="3" id="KW-0649">Protein kinase inhibitor</keyword>
<dbReference type="Gene3D" id="1.10.510.10">
    <property type="entry name" value="Transferase(Phosphotransferase) domain 1"/>
    <property type="match status" value="2"/>
</dbReference>
<dbReference type="PROSITE" id="PS50011">
    <property type="entry name" value="PROTEIN_KINASE_DOM"/>
    <property type="match status" value="1"/>
</dbReference>
<dbReference type="InterPro" id="IPR000719">
    <property type="entry name" value="Prot_kinase_dom"/>
</dbReference>
<dbReference type="GO" id="GO:0005634">
    <property type="term" value="C:nucleus"/>
    <property type="evidence" value="ECO:0007669"/>
    <property type="project" value="TreeGrafter"/>
</dbReference>
<keyword evidence="2" id="KW-0963">Cytoplasm</keyword>
<dbReference type="InterPro" id="IPR011009">
    <property type="entry name" value="Kinase-like_dom_sf"/>
</dbReference>
<proteinExistence type="inferred from homology"/>
<dbReference type="SUPFAM" id="SSF56112">
    <property type="entry name" value="Protein kinase-like (PK-like)"/>
    <property type="match status" value="1"/>
</dbReference>
<keyword evidence="4" id="KW-0206">Cytoskeleton</keyword>
<feature type="compositionally biased region" description="Basic and acidic residues" evidence="8">
    <location>
        <begin position="111"/>
        <end position="124"/>
    </location>
</feature>
<dbReference type="GO" id="GO:0004672">
    <property type="term" value="F:protein kinase activity"/>
    <property type="evidence" value="ECO:0007669"/>
    <property type="project" value="InterPro"/>
</dbReference>
<feature type="region of interest" description="Disordered" evidence="8">
    <location>
        <begin position="94"/>
        <end position="124"/>
    </location>
</feature>
<evidence type="ECO:0000256" key="4">
    <source>
        <dbReference type="ARBA" id="ARBA00023212"/>
    </source>
</evidence>
<evidence type="ECO:0000256" key="1">
    <source>
        <dbReference type="ARBA" id="ARBA00004245"/>
    </source>
</evidence>
<protein>
    <recommendedName>
        <fullName evidence="7">Tribbles homolog 2</fullName>
    </recommendedName>
</protein>
<feature type="compositionally biased region" description="Polar residues" evidence="8">
    <location>
        <begin position="189"/>
        <end position="205"/>
    </location>
</feature>
<evidence type="ECO:0000313" key="10">
    <source>
        <dbReference type="Ensembl" id="ENSCHIP00010038611.1"/>
    </source>
</evidence>
<comment type="subcellular location">
    <subcellularLocation>
        <location evidence="1">Cytoplasm</location>
        <location evidence="1">Cytoskeleton</location>
    </subcellularLocation>
</comment>
<evidence type="ECO:0000256" key="8">
    <source>
        <dbReference type="SAM" id="MobiDB-lite"/>
    </source>
</evidence>
<feature type="region of interest" description="Disordered" evidence="8">
    <location>
        <begin position="183"/>
        <end position="210"/>
    </location>
</feature>
<evidence type="ECO:0000256" key="7">
    <source>
        <dbReference type="ARBA" id="ARBA00040638"/>
    </source>
</evidence>
<name>A0A8C2S4B8_CAPHI</name>
<gene>
    <name evidence="10" type="primary">TRIB2</name>
</gene>
<feature type="region of interest" description="Disordered" evidence="8">
    <location>
        <begin position="1"/>
        <end position="31"/>
    </location>
</feature>
<evidence type="ECO:0000256" key="6">
    <source>
        <dbReference type="ARBA" id="ARBA00038180"/>
    </source>
</evidence>
<evidence type="ECO:0000256" key="3">
    <source>
        <dbReference type="ARBA" id="ARBA00023013"/>
    </source>
</evidence>
<dbReference type="FunFam" id="3.30.200.20:FF:000253">
    <property type="entry name" value="tribbles homolog 2"/>
    <property type="match status" value="1"/>
</dbReference>
<dbReference type="GO" id="GO:0032436">
    <property type="term" value="P:positive regulation of proteasomal ubiquitin-dependent protein catabolic process"/>
    <property type="evidence" value="ECO:0007669"/>
    <property type="project" value="TreeGrafter"/>
</dbReference>
<dbReference type="GO" id="GO:0004860">
    <property type="term" value="F:protein kinase inhibitor activity"/>
    <property type="evidence" value="ECO:0007669"/>
    <property type="project" value="UniProtKB-KW"/>
</dbReference>
<feature type="compositionally biased region" description="Pro residues" evidence="8">
    <location>
        <begin position="17"/>
        <end position="27"/>
    </location>
</feature>
<dbReference type="Pfam" id="PF00069">
    <property type="entry name" value="Pkinase"/>
    <property type="match status" value="2"/>
</dbReference>
<reference evidence="10" key="2">
    <citation type="submission" date="2025-08" db="UniProtKB">
        <authorList>
            <consortium name="Ensembl"/>
        </authorList>
    </citation>
    <scope>IDENTIFICATION</scope>
</reference>
<organism evidence="10">
    <name type="scientific">Capra hircus</name>
    <name type="common">Goat</name>
    <dbReference type="NCBI Taxonomy" id="9925"/>
    <lineage>
        <taxon>Eukaryota</taxon>
        <taxon>Metazoa</taxon>
        <taxon>Chordata</taxon>
        <taxon>Craniata</taxon>
        <taxon>Vertebrata</taxon>
        <taxon>Euteleostomi</taxon>
        <taxon>Mammalia</taxon>
        <taxon>Eutheria</taxon>
        <taxon>Laurasiatheria</taxon>
        <taxon>Artiodactyla</taxon>
        <taxon>Ruminantia</taxon>
        <taxon>Pecora</taxon>
        <taxon>Bovidae</taxon>
        <taxon>Caprinae</taxon>
        <taxon>Capra</taxon>
    </lineage>
</organism>
<comment type="similarity">
    <text evidence="6">Belongs to the protein kinase superfamily. CAMK Ser/Thr protein kinase family. Tribbles subfamily.</text>
</comment>
<dbReference type="SMART" id="SM00220">
    <property type="entry name" value="S_TKc"/>
    <property type="match status" value="1"/>
</dbReference>
<sequence length="571" mass="64042">NVGNYPLRTLSGNLPPARLPRPPPFPPKKGVQRGFSLRCGASRYPGLFPFSFCLVSNAPRPSGGRVRSPKTAQTTARLLRPVCFGSLRGDCSGSPRAAAPHLSNPVTSPDPRCKRSERERETKSAKILQIAGGFRGNKRTRVAADRGLPWESGSEQTRCPAAAVWSTPITIARYGRSRNKTQDFEELSSIRSAEPSQSFSPNLGSPSPPETPNLSHCVSCIGKYLLLEPLEGDHVFRAVHLHSGEELVCKVFDISCYQESLAPCFCLSAHSNINQITEIILGETKAYVFFERSYGDMHSFVRTCKKLREEEAARLFYQIASAVAHCHDGGLVLRDLKLRKFIFKDEERFRAWHHLCDGMGLTELMGPENCGNFAVVEFWPREWRRVLVLGTERTRVKLESLEDAYILRGDDDSLSDKHGCPAYVSPEILNTNGSYSGKAADVWSLGVMLYTMLVGRYPFHDIEPSSLFSKIRYTMLVGRYPFHDIEHSSLFSKIRRGQFNIPETLSPKAKCLIRSILRREPSERLTSQEILDHPWFSTDFSVSNSGYGAKEVSDQLVPDVNMEETLDPFFN</sequence>
<dbReference type="PANTHER" id="PTHR22961">
    <property type="entry name" value="SER/THR PROTEIN KINASE-TRB"/>
    <property type="match status" value="1"/>
</dbReference>
<dbReference type="AlphaFoldDB" id="A0A8C2S4B8"/>
<evidence type="ECO:0000256" key="2">
    <source>
        <dbReference type="ARBA" id="ARBA00022490"/>
    </source>
</evidence>
<dbReference type="PANTHER" id="PTHR22961:SF15">
    <property type="entry name" value="TRIBBLES HOMOLOG 2"/>
    <property type="match status" value="1"/>
</dbReference>
<dbReference type="GO" id="GO:0005524">
    <property type="term" value="F:ATP binding"/>
    <property type="evidence" value="ECO:0007669"/>
    <property type="project" value="InterPro"/>
</dbReference>
<comment type="function">
    <text evidence="5">Interacts with MAPK kinases and regulates activation of MAP kinases. Does not display kinase activity.</text>
</comment>
<dbReference type="Gene3D" id="3.30.200.20">
    <property type="entry name" value="Phosphorylase Kinase, domain 1"/>
    <property type="match status" value="1"/>
</dbReference>
<accession>A0A8C2S4B8</accession>
<evidence type="ECO:0000256" key="5">
    <source>
        <dbReference type="ARBA" id="ARBA00037316"/>
    </source>
</evidence>
<feature type="domain" description="Protein kinase" evidence="9">
    <location>
        <begin position="221"/>
        <end position="536"/>
    </location>
</feature>
<evidence type="ECO:0000259" key="9">
    <source>
        <dbReference type="PROSITE" id="PS50011"/>
    </source>
</evidence>
<dbReference type="GO" id="GO:0031434">
    <property type="term" value="F:mitogen-activated protein kinase kinase binding"/>
    <property type="evidence" value="ECO:0007669"/>
    <property type="project" value="TreeGrafter"/>
</dbReference>
<dbReference type="GO" id="GO:0005856">
    <property type="term" value="C:cytoskeleton"/>
    <property type="evidence" value="ECO:0007669"/>
    <property type="project" value="UniProtKB-SubCell"/>
</dbReference>
<dbReference type="InterPro" id="IPR024104">
    <property type="entry name" value="Tribbles/Ser_Thr_kinase_40"/>
</dbReference>
<dbReference type="Ensembl" id="ENSCHIT00010054046.1">
    <property type="protein sequence ID" value="ENSCHIP00010038611.1"/>
    <property type="gene ID" value="ENSCHIG00010028562.1"/>
</dbReference>
<reference evidence="10" key="1">
    <citation type="submission" date="2019-03" db="EMBL/GenBank/DDBJ databases">
        <title>Genome sequencing and reference-guided assembly of Black Bengal Goat (Capra hircus).</title>
        <authorList>
            <person name="Siddiki A.Z."/>
            <person name="Baten A."/>
            <person name="Billah M."/>
            <person name="Alam M.A.U."/>
            <person name="Shawrob K.S.M."/>
            <person name="Saha S."/>
            <person name="Chowdhury M."/>
            <person name="Rahman A.H."/>
            <person name="Stear M."/>
            <person name="Miah G."/>
            <person name="Das G.B."/>
            <person name="Hossain M.M."/>
            <person name="Kumkum M."/>
            <person name="Islam M.S."/>
            <person name="Mollah A.M."/>
            <person name="Ahsan A."/>
            <person name="Tusar F."/>
            <person name="Khan M.K.I."/>
        </authorList>
    </citation>
    <scope>NUCLEOTIDE SEQUENCE [LARGE SCALE GENOMIC DNA]</scope>
</reference>